<dbReference type="InterPro" id="IPR006700">
    <property type="entry name" value="RsmE"/>
</dbReference>
<keyword evidence="5 10" id="KW-0489">Methyltransferase</keyword>
<evidence type="ECO:0000256" key="3">
    <source>
        <dbReference type="ARBA" id="ARBA00022490"/>
    </source>
</evidence>
<protein>
    <recommendedName>
        <fullName evidence="10">Ribosomal RNA small subunit methyltransferase E</fullName>
        <ecNumber evidence="10">2.1.1.193</ecNumber>
    </recommendedName>
</protein>
<dbReference type="InterPro" id="IPR015947">
    <property type="entry name" value="PUA-like_sf"/>
</dbReference>
<evidence type="ECO:0000256" key="1">
    <source>
        <dbReference type="ARBA" id="ARBA00004496"/>
    </source>
</evidence>
<dbReference type="GO" id="GO:0070475">
    <property type="term" value="P:rRNA base methylation"/>
    <property type="evidence" value="ECO:0007669"/>
    <property type="project" value="TreeGrafter"/>
</dbReference>
<dbReference type="EMBL" id="DXDA01000032">
    <property type="protein sequence ID" value="HIY68531.1"/>
    <property type="molecule type" value="Genomic_DNA"/>
</dbReference>
<dbReference type="InterPro" id="IPR029028">
    <property type="entry name" value="Alpha/beta_knot_MTases"/>
</dbReference>
<evidence type="ECO:0000256" key="7">
    <source>
        <dbReference type="ARBA" id="ARBA00022691"/>
    </source>
</evidence>
<dbReference type="NCBIfam" id="NF008702">
    <property type="entry name" value="PRK11713.6-1"/>
    <property type="match status" value="1"/>
</dbReference>
<feature type="domain" description="Ribosomal RNA small subunit methyltransferase E methyltransferase" evidence="11">
    <location>
        <begin position="72"/>
        <end position="230"/>
    </location>
</feature>
<comment type="caution">
    <text evidence="13">The sequence shown here is derived from an EMBL/GenBank/DDBJ whole genome shotgun (WGS) entry which is preliminary data.</text>
</comment>
<proteinExistence type="inferred from homology"/>
<dbReference type="GO" id="GO:0005737">
    <property type="term" value="C:cytoplasm"/>
    <property type="evidence" value="ECO:0007669"/>
    <property type="project" value="UniProtKB-SubCell"/>
</dbReference>
<keyword evidence="4 10" id="KW-0698">rRNA processing</keyword>
<keyword evidence="7 10" id="KW-0949">S-adenosyl-L-methionine</keyword>
<reference evidence="13" key="2">
    <citation type="submission" date="2021-04" db="EMBL/GenBank/DDBJ databases">
        <authorList>
            <person name="Gilroy R."/>
        </authorList>
    </citation>
    <scope>NUCLEOTIDE SEQUENCE</scope>
    <source>
        <strain evidence="13">5134</strain>
    </source>
</reference>
<organism evidence="13 14">
    <name type="scientific">Candidatus Alistipes intestinigallinarum</name>
    <dbReference type="NCBI Taxonomy" id="2838440"/>
    <lineage>
        <taxon>Bacteria</taxon>
        <taxon>Pseudomonadati</taxon>
        <taxon>Bacteroidota</taxon>
        <taxon>Bacteroidia</taxon>
        <taxon>Bacteroidales</taxon>
        <taxon>Rikenellaceae</taxon>
        <taxon>Alistipes</taxon>
    </lineage>
</organism>
<evidence type="ECO:0000313" key="13">
    <source>
        <dbReference type="EMBL" id="HIY68531.1"/>
    </source>
</evidence>
<name>A0A9D1Z2T4_9BACT</name>
<evidence type="ECO:0000259" key="11">
    <source>
        <dbReference type="Pfam" id="PF04452"/>
    </source>
</evidence>
<dbReference type="Gene3D" id="2.40.240.20">
    <property type="entry name" value="Hypothetical PUA domain-like, domain 1"/>
    <property type="match status" value="1"/>
</dbReference>
<dbReference type="InterPro" id="IPR046886">
    <property type="entry name" value="RsmE_MTase_dom"/>
</dbReference>
<dbReference type="Gene3D" id="3.40.1280.10">
    <property type="match status" value="1"/>
</dbReference>
<evidence type="ECO:0000256" key="6">
    <source>
        <dbReference type="ARBA" id="ARBA00022679"/>
    </source>
</evidence>
<sequence length="253" mass="28199">MQLFYAPDLEPPVHTLGEEESKHCIRVLRLGCGDTLHLTDGRGNLYRAEITEADPRRCTVRIVATQSEFERMPYALTMCVAPTKNPDRYEWFLEKATEVGVTEIVPIETAHSERRSFKPQRGEKVITAAMKQSLKAYRPELHALTPLREVVARSFEGRRLIAHCAPARTQRGKLFLPDSLQRGEAVQLLIGPEGDFSPEEIDFALAHGFEEITLGPQRLRTETAAVVATVMVATINYSGKSPETGLPTAGCRT</sequence>
<dbReference type="Pfam" id="PF20260">
    <property type="entry name" value="PUA_4"/>
    <property type="match status" value="1"/>
</dbReference>
<evidence type="ECO:0000256" key="10">
    <source>
        <dbReference type="PIRNR" id="PIRNR015601"/>
    </source>
</evidence>
<dbReference type="AlphaFoldDB" id="A0A9D1Z2T4"/>
<dbReference type="GO" id="GO:0070042">
    <property type="term" value="F:rRNA (uridine-N3-)-methyltransferase activity"/>
    <property type="evidence" value="ECO:0007669"/>
    <property type="project" value="TreeGrafter"/>
</dbReference>
<comment type="catalytic activity">
    <reaction evidence="9 10">
        <text>uridine(1498) in 16S rRNA + S-adenosyl-L-methionine = N(3)-methyluridine(1498) in 16S rRNA + S-adenosyl-L-homocysteine + H(+)</text>
        <dbReference type="Rhea" id="RHEA:42920"/>
        <dbReference type="Rhea" id="RHEA-COMP:10283"/>
        <dbReference type="Rhea" id="RHEA-COMP:10284"/>
        <dbReference type="ChEBI" id="CHEBI:15378"/>
        <dbReference type="ChEBI" id="CHEBI:57856"/>
        <dbReference type="ChEBI" id="CHEBI:59789"/>
        <dbReference type="ChEBI" id="CHEBI:65315"/>
        <dbReference type="ChEBI" id="CHEBI:74502"/>
        <dbReference type="EC" id="2.1.1.193"/>
    </reaction>
</comment>
<keyword evidence="6 10" id="KW-0808">Transferase</keyword>
<evidence type="ECO:0000256" key="4">
    <source>
        <dbReference type="ARBA" id="ARBA00022552"/>
    </source>
</evidence>
<reference evidence="13" key="1">
    <citation type="journal article" date="2021" name="PeerJ">
        <title>Extensive microbial diversity within the chicken gut microbiome revealed by metagenomics and culture.</title>
        <authorList>
            <person name="Gilroy R."/>
            <person name="Ravi A."/>
            <person name="Getino M."/>
            <person name="Pursley I."/>
            <person name="Horton D.L."/>
            <person name="Alikhan N.F."/>
            <person name="Baker D."/>
            <person name="Gharbi K."/>
            <person name="Hall N."/>
            <person name="Watson M."/>
            <person name="Adriaenssens E.M."/>
            <person name="Foster-Nyarko E."/>
            <person name="Jarju S."/>
            <person name="Secka A."/>
            <person name="Antonio M."/>
            <person name="Oren A."/>
            <person name="Chaudhuri R.R."/>
            <person name="La Ragione R."/>
            <person name="Hildebrand F."/>
            <person name="Pallen M.J."/>
        </authorList>
    </citation>
    <scope>NUCLEOTIDE SEQUENCE</scope>
    <source>
        <strain evidence="13">5134</strain>
    </source>
</reference>
<comment type="function">
    <text evidence="8 10">Specifically methylates the N3 position of the uracil ring of uridine 1498 (m3U1498) in 16S rRNA. Acts on the fully assembled 30S ribosomal subunit.</text>
</comment>
<evidence type="ECO:0000256" key="9">
    <source>
        <dbReference type="ARBA" id="ARBA00047944"/>
    </source>
</evidence>
<accession>A0A9D1Z2T4</accession>
<evidence type="ECO:0000256" key="8">
    <source>
        <dbReference type="ARBA" id="ARBA00025699"/>
    </source>
</evidence>
<comment type="subcellular location">
    <subcellularLocation>
        <location evidence="1 10">Cytoplasm</location>
    </subcellularLocation>
</comment>
<evidence type="ECO:0000259" key="12">
    <source>
        <dbReference type="Pfam" id="PF20260"/>
    </source>
</evidence>
<dbReference type="NCBIfam" id="TIGR00046">
    <property type="entry name" value="RsmE family RNA methyltransferase"/>
    <property type="match status" value="1"/>
</dbReference>
<feature type="domain" description="Ribosomal RNA small subunit methyltransferase E PUA-like" evidence="12">
    <location>
        <begin position="17"/>
        <end position="62"/>
    </location>
</feature>
<dbReference type="InterPro" id="IPR046887">
    <property type="entry name" value="RsmE_PUA-like"/>
</dbReference>
<dbReference type="Proteomes" id="UP000886844">
    <property type="component" value="Unassembled WGS sequence"/>
</dbReference>
<dbReference type="EC" id="2.1.1.193" evidence="10"/>
<comment type="similarity">
    <text evidence="2 10">Belongs to the RNA methyltransferase RsmE family.</text>
</comment>
<dbReference type="SUPFAM" id="SSF75217">
    <property type="entry name" value="alpha/beta knot"/>
    <property type="match status" value="1"/>
</dbReference>
<dbReference type="PANTHER" id="PTHR30027:SF3">
    <property type="entry name" value="16S RRNA (URACIL(1498)-N(3))-METHYLTRANSFERASE"/>
    <property type="match status" value="1"/>
</dbReference>
<keyword evidence="3 10" id="KW-0963">Cytoplasm</keyword>
<dbReference type="PANTHER" id="PTHR30027">
    <property type="entry name" value="RIBOSOMAL RNA SMALL SUBUNIT METHYLTRANSFERASE E"/>
    <property type="match status" value="1"/>
</dbReference>
<gene>
    <name evidence="13" type="ORF">H9828_03845</name>
</gene>
<dbReference type="Pfam" id="PF04452">
    <property type="entry name" value="Methyltrans_RNA"/>
    <property type="match status" value="1"/>
</dbReference>
<dbReference type="InterPro" id="IPR029026">
    <property type="entry name" value="tRNA_m1G_MTases_N"/>
</dbReference>
<evidence type="ECO:0000313" key="14">
    <source>
        <dbReference type="Proteomes" id="UP000886844"/>
    </source>
</evidence>
<evidence type="ECO:0000256" key="2">
    <source>
        <dbReference type="ARBA" id="ARBA00005528"/>
    </source>
</evidence>
<dbReference type="SUPFAM" id="SSF88697">
    <property type="entry name" value="PUA domain-like"/>
    <property type="match status" value="1"/>
</dbReference>
<evidence type="ECO:0000256" key="5">
    <source>
        <dbReference type="ARBA" id="ARBA00022603"/>
    </source>
</evidence>
<dbReference type="PIRSF" id="PIRSF015601">
    <property type="entry name" value="MTase_slr0722"/>
    <property type="match status" value="1"/>
</dbReference>
<dbReference type="CDD" id="cd18084">
    <property type="entry name" value="RsmE-like"/>
    <property type="match status" value="1"/>
</dbReference>